<dbReference type="GO" id="GO:0003677">
    <property type="term" value="F:DNA binding"/>
    <property type="evidence" value="ECO:0007669"/>
    <property type="project" value="InterPro"/>
</dbReference>
<evidence type="ECO:0000259" key="2">
    <source>
        <dbReference type="Pfam" id="PF01609"/>
    </source>
</evidence>
<keyword evidence="1" id="KW-0472">Membrane</keyword>
<dbReference type="EMBL" id="RBKU01000001">
    <property type="protein sequence ID" value="RKR80154.1"/>
    <property type="molecule type" value="Genomic_DNA"/>
</dbReference>
<evidence type="ECO:0000256" key="1">
    <source>
        <dbReference type="SAM" id="Phobius"/>
    </source>
</evidence>
<reference evidence="9 13" key="1">
    <citation type="submission" date="2018-10" db="EMBL/GenBank/DDBJ databases">
        <title>Genomic Encyclopedia of Archaeal and Bacterial Type Strains, Phase II (KMG-II): from individual species to whole genera.</title>
        <authorList>
            <person name="Goeker M."/>
        </authorList>
    </citation>
    <scope>NUCLEOTIDE SEQUENCE [LARGE SCALE GENOMIC DNA]</scope>
    <source>
        <strain evidence="9 13">DSM 18602</strain>
    </source>
</reference>
<gene>
    <name evidence="3" type="ORF">BDD43_0249</name>
    <name evidence="4" type="ORF">BDD43_1117</name>
    <name evidence="5" type="ORF">BDD43_1195</name>
    <name evidence="6" type="ORF">BDD43_1339</name>
    <name evidence="7" type="ORF">BDD43_1948</name>
    <name evidence="8" type="ORF">BDD43_2551</name>
    <name evidence="9" type="ORF">BDD43_2915</name>
    <name evidence="10" type="ORF">BDD43_3264</name>
    <name evidence="11" type="ORF">BDD43_3582</name>
    <name evidence="12" type="ORF">BDD43_5410</name>
</gene>
<dbReference type="RefSeq" id="WP_121195838.1">
    <property type="nucleotide sequence ID" value="NZ_RBKU01000001.1"/>
</dbReference>
<dbReference type="EMBL" id="RBKU01000001">
    <property type="protein sequence ID" value="RKR81792.1"/>
    <property type="molecule type" value="Genomic_DNA"/>
</dbReference>
<evidence type="ECO:0000313" key="9">
    <source>
        <dbReference type="EMBL" id="RKR82730.1"/>
    </source>
</evidence>
<dbReference type="PANTHER" id="PTHR34614:SF2">
    <property type="entry name" value="TRANSPOSASE IS4-LIKE DOMAIN-CONTAINING PROTEIN"/>
    <property type="match status" value="1"/>
</dbReference>
<evidence type="ECO:0000313" key="13">
    <source>
        <dbReference type="Proteomes" id="UP000268007"/>
    </source>
</evidence>
<evidence type="ECO:0000313" key="3">
    <source>
        <dbReference type="EMBL" id="RKR80154.1"/>
    </source>
</evidence>
<keyword evidence="1" id="KW-0812">Transmembrane</keyword>
<dbReference type="AlphaFoldDB" id="A0A495J188"/>
<proteinExistence type="predicted"/>
<organism evidence="9 13">
    <name type="scientific">Mucilaginibacter gracilis</name>
    <dbReference type="NCBI Taxonomy" id="423350"/>
    <lineage>
        <taxon>Bacteria</taxon>
        <taxon>Pseudomonadati</taxon>
        <taxon>Bacteroidota</taxon>
        <taxon>Sphingobacteriia</taxon>
        <taxon>Sphingobacteriales</taxon>
        <taxon>Sphingobacteriaceae</taxon>
        <taxon>Mucilaginibacter</taxon>
    </lineage>
</organism>
<dbReference type="EMBL" id="RBKU01000001">
    <property type="protein sequence ID" value="RKR85150.1"/>
    <property type="molecule type" value="Genomic_DNA"/>
</dbReference>
<dbReference type="EMBL" id="RBKU01000001">
    <property type="protein sequence ID" value="RKR81052.1"/>
    <property type="molecule type" value="Genomic_DNA"/>
</dbReference>
<evidence type="ECO:0000313" key="12">
    <source>
        <dbReference type="EMBL" id="RKR85150.1"/>
    </source>
</evidence>
<dbReference type="InterPro" id="IPR012337">
    <property type="entry name" value="RNaseH-like_sf"/>
</dbReference>
<dbReference type="InterPro" id="IPR002559">
    <property type="entry name" value="Transposase_11"/>
</dbReference>
<evidence type="ECO:0000313" key="4">
    <source>
        <dbReference type="EMBL" id="RKR80977.1"/>
    </source>
</evidence>
<dbReference type="EMBL" id="RBKU01000001">
    <property type="protein sequence ID" value="RKR82730.1"/>
    <property type="molecule type" value="Genomic_DNA"/>
</dbReference>
<protein>
    <submittedName>
        <fullName evidence="9">DDE family transposase</fullName>
    </submittedName>
</protein>
<keyword evidence="1" id="KW-1133">Transmembrane helix</keyword>
<dbReference type="Proteomes" id="UP000268007">
    <property type="component" value="Unassembled WGS sequence"/>
</dbReference>
<dbReference type="OrthoDB" id="7327264at2"/>
<name>A0A495J188_9SPHI</name>
<dbReference type="EMBL" id="RBKU01000001">
    <property type="protein sequence ID" value="RKR83375.1"/>
    <property type="molecule type" value="Genomic_DNA"/>
</dbReference>
<accession>A0A495J188</accession>
<sequence>MSLPSWIQKFKEPKTEIRLIKGTFYKYAVEYRYNSEKKRTDKITLELLGKITEKEGFVPSDKKLIKDKGNSLPVVDIKTYGLYNLFTSLLAEDLPSLLTLFPEPVSQTLLTVAMMRFAYQHPIKRMPFQHAHDYCSLNWVTKGLDDKAITAALKYVGENRELLLGWMKGRLGVREAMQDKFVMIDSTHIPSLSEHLSVNAMGYNPQHSYDPQIRLMYIFSAQMQQPVYYRLINGNITDVTSMKICVDELNIKDVVFIADKGFYSKKNVADLKTASIHFIIPLYRNNNLIDYEPLQQANFKKGIKNYFTYQKRVVWYYEYEKEGLMLTTYLDERLRVEEEADFLTRTQTHPDKYKEVDFFERVDRFGTLTLTNHLPEAVSAQMLYETYKQRNEIEVMFDAYKHFLLADKTYMQNRYVLEGWLMANFIAMIAYYRLYTRLKTANKLSKYAPKDIVEISKSIYQTKIRNTWVRSEITKKTKDLFKSIDIDYLN</sequence>
<dbReference type="EMBL" id="RBKU01000001">
    <property type="protein sequence ID" value="RKR81194.1"/>
    <property type="molecule type" value="Genomic_DNA"/>
</dbReference>
<evidence type="ECO:0000313" key="6">
    <source>
        <dbReference type="EMBL" id="RKR81194.1"/>
    </source>
</evidence>
<evidence type="ECO:0000313" key="7">
    <source>
        <dbReference type="EMBL" id="RKR81792.1"/>
    </source>
</evidence>
<evidence type="ECO:0000313" key="10">
    <source>
        <dbReference type="EMBL" id="RKR83063.1"/>
    </source>
</evidence>
<evidence type="ECO:0000313" key="11">
    <source>
        <dbReference type="EMBL" id="RKR83375.1"/>
    </source>
</evidence>
<dbReference type="Pfam" id="PF01609">
    <property type="entry name" value="DDE_Tnp_1"/>
    <property type="match status" value="1"/>
</dbReference>
<dbReference type="PANTHER" id="PTHR34614">
    <property type="match status" value="1"/>
</dbReference>
<feature type="transmembrane region" description="Helical" evidence="1">
    <location>
        <begin position="415"/>
        <end position="434"/>
    </location>
</feature>
<dbReference type="EMBL" id="RBKU01000001">
    <property type="protein sequence ID" value="RKR82374.1"/>
    <property type="molecule type" value="Genomic_DNA"/>
</dbReference>
<dbReference type="SUPFAM" id="SSF53098">
    <property type="entry name" value="Ribonuclease H-like"/>
    <property type="match status" value="1"/>
</dbReference>
<dbReference type="EMBL" id="RBKU01000001">
    <property type="protein sequence ID" value="RKR83063.1"/>
    <property type="molecule type" value="Genomic_DNA"/>
</dbReference>
<evidence type="ECO:0000313" key="5">
    <source>
        <dbReference type="EMBL" id="RKR81052.1"/>
    </source>
</evidence>
<keyword evidence="13" id="KW-1185">Reference proteome</keyword>
<feature type="domain" description="Transposase IS4-like" evidence="2">
    <location>
        <begin position="179"/>
        <end position="428"/>
    </location>
</feature>
<dbReference type="GO" id="GO:0004803">
    <property type="term" value="F:transposase activity"/>
    <property type="evidence" value="ECO:0007669"/>
    <property type="project" value="InterPro"/>
</dbReference>
<comment type="caution">
    <text evidence="9">The sequence shown here is derived from an EMBL/GenBank/DDBJ whole genome shotgun (WGS) entry which is preliminary data.</text>
</comment>
<dbReference type="EMBL" id="RBKU01000001">
    <property type="protein sequence ID" value="RKR80977.1"/>
    <property type="molecule type" value="Genomic_DNA"/>
</dbReference>
<dbReference type="GO" id="GO:0006313">
    <property type="term" value="P:DNA transposition"/>
    <property type="evidence" value="ECO:0007669"/>
    <property type="project" value="InterPro"/>
</dbReference>
<evidence type="ECO:0000313" key="8">
    <source>
        <dbReference type="EMBL" id="RKR82374.1"/>
    </source>
</evidence>